<keyword evidence="1" id="KW-0472">Membrane</keyword>
<dbReference type="Proteomes" id="UP000295560">
    <property type="component" value="Unassembled WGS sequence"/>
</dbReference>
<dbReference type="RefSeq" id="WP_132430523.1">
    <property type="nucleotide sequence ID" value="NZ_SMFZ01000002.1"/>
</dbReference>
<evidence type="ECO:0000313" key="3">
    <source>
        <dbReference type="Proteomes" id="UP000295560"/>
    </source>
</evidence>
<evidence type="ECO:0000256" key="1">
    <source>
        <dbReference type="SAM" id="Phobius"/>
    </source>
</evidence>
<accession>A0A4R1HL55</accession>
<evidence type="ECO:0000313" key="2">
    <source>
        <dbReference type="EMBL" id="TCK21821.1"/>
    </source>
</evidence>
<dbReference type="OrthoDB" id="9762978at2"/>
<feature type="transmembrane region" description="Helical" evidence="1">
    <location>
        <begin position="77"/>
        <end position="96"/>
    </location>
</feature>
<keyword evidence="1" id="KW-1133">Transmembrane helix</keyword>
<feature type="transmembrane region" description="Helical" evidence="1">
    <location>
        <begin position="48"/>
        <end position="68"/>
    </location>
</feature>
<feature type="transmembrane region" description="Helical" evidence="1">
    <location>
        <begin position="16"/>
        <end position="36"/>
    </location>
</feature>
<protein>
    <submittedName>
        <fullName evidence="2">Uncharacterized protein</fullName>
    </submittedName>
</protein>
<feature type="transmembrane region" description="Helical" evidence="1">
    <location>
        <begin position="102"/>
        <end position="119"/>
    </location>
</feature>
<proteinExistence type="predicted"/>
<sequence length="129" mass="13527">MSGPTRTTPARRHGDLVFGLIAAVMLGLSTATWAVGRGVPPQILPRTGSVTVSAVATVVIVVALVIGLRRARVARRVVVATGWALGAVTAWLLLGLITGTDLLMLFALMFTVMFTYCLLTRTPAPAGRS</sequence>
<name>A0A4R1HL55_PSEEN</name>
<dbReference type="AlphaFoldDB" id="A0A4R1HL55"/>
<keyword evidence="1" id="KW-0812">Transmembrane</keyword>
<keyword evidence="3" id="KW-1185">Reference proteome</keyword>
<reference evidence="2 3" key="1">
    <citation type="submission" date="2019-03" db="EMBL/GenBank/DDBJ databases">
        <title>Sequencing the genomes of 1000 actinobacteria strains.</title>
        <authorList>
            <person name="Klenk H.-P."/>
        </authorList>
    </citation>
    <scope>NUCLEOTIDE SEQUENCE [LARGE SCALE GENOMIC DNA]</scope>
    <source>
        <strain evidence="2 3">DSM 44969</strain>
    </source>
</reference>
<comment type="caution">
    <text evidence="2">The sequence shown here is derived from an EMBL/GenBank/DDBJ whole genome shotgun (WGS) entry which is preliminary data.</text>
</comment>
<dbReference type="EMBL" id="SMFZ01000002">
    <property type="protein sequence ID" value="TCK21821.1"/>
    <property type="molecule type" value="Genomic_DNA"/>
</dbReference>
<gene>
    <name evidence="2" type="ORF">EV378_5812</name>
</gene>
<organism evidence="2 3">
    <name type="scientific">Pseudonocardia endophytica</name>
    <dbReference type="NCBI Taxonomy" id="401976"/>
    <lineage>
        <taxon>Bacteria</taxon>
        <taxon>Bacillati</taxon>
        <taxon>Actinomycetota</taxon>
        <taxon>Actinomycetes</taxon>
        <taxon>Pseudonocardiales</taxon>
        <taxon>Pseudonocardiaceae</taxon>
        <taxon>Pseudonocardia</taxon>
    </lineage>
</organism>